<name>A0ABW0W7M3_STRNO</name>
<dbReference type="PRINTS" id="PR00081">
    <property type="entry name" value="GDHRDH"/>
</dbReference>
<evidence type="ECO:0000313" key="3">
    <source>
        <dbReference type="EMBL" id="MFC5654097.1"/>
    </source>
</evidence>
<accession>A0ABW0W7M3</accession>
<proteinExistence type="inferred from homology"/>
<dbReference type="EMBL" id="JBHSOE010000001">
    <property type="protein sequence ID" value="MFC5654097.1"/>
    <property type="molecule type" value="Genomic_DNA"/>
</dbReference>
<protein>
    <submittedName>
        <fullName evidence="3">SDR family NAD(P)-dependent oxidoreductase</fullName>
    </submittedName>
</protein>
<dbReference type="Pfam" id="PF00106">
    <property type="entry name" value="adh_short"/>
    <property type="match status" value="1"/>
</dbReference>
<dbReference type="Proteomes" id="UP001596065">
    <property type="component" value="Unassembled WGS sequence"/>
</dbReference>
<reference evidence="4" key="1">
    <citation type="journal article" date="2019" name="Int. J. Syst. Evol. Microbiol.">
        <title>The Global Catalogue of Microorganisms (GCM) 10K type strain sequencing project: providing services to taxonomists for standard genome sequencing and annotation.</title>
        <authorList>
            <consortium name="The Broad Institute Genomics Platform"/>
            <consortium name="The Broad Institute Genome Sequencing Center for Infectious Disease"/>
            <person name="Wu L."/>
            <person name="Ma J."/>
        </authorList>
    </citation>
    <scope>NUCLEOTIDE SEQUENCE [LARGE SCALE GENOMIC DNA]</scope>
    <source>
        <strain evidence="4">KCTC 5701</strain>
    </source>
</reference>
<dbReference type="PANTHER" id="PTHR43157">
    <property type="entry name" value="PHOSPHATIDYLINOSITOL-GLYCAN BIOSYNTHESIS CLASS F PROTEIN-RELATED"/>
    <property type="match status" value="1"/>
</dbReference>
<gene>
    <name evidence="3" type="ORF">ACFP3J_01145</name>
</gene>
<dbReference type="InterPro" id="IPR002347">
    <property type="entry name" value="SDR_fam"/>
</dbReference>
<sequence>MTSIADQTIVITGATDGLGRALAHELAPLGPELVLHGRSEEKGQELLAELRAATGNERLSYERADFSSLAEIQSLADRLLSRPRIDVLVNNAGMGVELDRRESRDGLELTFQVDYLSTYILSCRLAPLLVDSAPARIVNVTSAGQAPIDFDDVMLRSGWSGGQAYCQAKLAQIMLTMDLADVLDGTGVTVNSLHPASYMPTKIVTHLFTPQSTVAEGVRNTARLVTDPEYARNSGLYVNRSQVARAHAQAHDEGARARLRRLSEELTGTPMPAVGADASPR</sequence>
<dbReference type="Gene3D" id="3.40.50.720">
    <property type="entry name" value="NAD(P)-binding Rossmann-like Domain"/>
    <property type="match status" value="1"/>
</dbReference>
<evidence type="ECO:0000256" key="2">
    <source>
        <dbReference type="RuleBase" id="RU000363"/>
    </source>
</evidence>
<evidence type="ECO:0000313" key="4">
    <source>
        <dbReference type="Proteomes" id="UP001596065"/>
    </source>
</evidence>
<dbReference type="RefSeq" id="WP_212911671.1">
    <property type="nucleotide sequence ID" value="NZ_BAAASM010000014.1"/>
</dbReference>
<organism evidence="3 4">
    <name type="scientific">Streptomyces nogalater</name>
    <dbReference type="NCBI Taxonomy" id="38314"/>
    <lineage>
        <taxon>Bacteria</taxon>
        <taxon>Bacillati</taxon>
        <taxon>Actinomycetota</taxon>
        <taxon>Actinomycetes</taxon>
        <taxon>Kitasatosporales</taxon>
        <taxon>Streptomycetaceae</taxon>
        <taxon>Streptomyces</taxon>
    </lineage>
</organism>
<dbReference type="InterPro" id="IPR036291">
    <property type="entry name" value="NAD(P)-bd_dom_sf"/>
</dbReference>
<keyword evidence="4" id="KW-1185">Reference proteome</keyword>
<comment type="caution">
    <text evidence="3">The sequence shown here is derived from an EMBL/GenBank/DDBJ whole genome shotgun (WGS) entry which is preliminary data.</text>
</comment>
<dbReference type="PRINTS" id="PR00080">
    <property type="entry name" value="SDRFAMILY"/>
</dbReference>
<dbReference type="SUPFAM" id="SSF51735">
    <property type="entry name" value="NAD(P)-binding Rossmann-fold domains"/>
    <property type="match status" value="1"/>
</dbReference>
<evidence type="ECO:0000256" key="1">
    <source>
        <dbReference type="ARBA" id="ARBA00023002"/>
    </source>
</evidence>
<comment type="similarity">
    <text evidence="2">Belongs to the short-chain dehydrogenases/reductases (SDR) family.</text>
</comment>
<dbReference type="PANTHER" id="PTHR43157:SF73">
    <property type="entry name" value="WW DOMAIN-CONTAINING OXIDOREDUCTASE-LIKE PROTEIN"/>
    <property type="match status" value="1"/>
</dbReference>
<keyword evidence="1" id="KW-0560">Oxidoreductase</keyword>